<proteinExistence type="inferred from homology"/>
<keyword evidence="4" id="KW-1185">Reference proteome</keyword>
<dbReference type="PRINTS" id="PR01438">
    <property type="entry name" value="UNVRSLSTRESS"/>
</dbReference>
<dbReference type="Proteomes" id="UP000027337">
    <property type="component" value="Unassembled WGS sequence"/>
</dbReference>
<organism evidence="3 4">
    <name type="scientific">Sulfitobacter mediterraneus</name>
    <dbReference type="NCBI Taxonomy" id="83219"/>
    <lineage>
        <taxon>Bacteria</taxon>
        <taxon>Pseudomonadati</taxon>
        <taxon>Pseudomonadota</taxon>
        <taxon>Alphaproteobacteria</taxon>
        <taxon>Rhodobacterales</taxon>
        <taxon>Roseobacteraceae</taxon>
        <taxon>Sulfitobacter</taxon>
    </lineage>
</organism>
<name>A0A061SUX0_9RHOB</name>
<dbReference type="PANTHER" id="PTHR46268">
    <property type="entry name" value="STRESS RESPONSE PROTEIN NHAX"/>
    <property type="match status" value="1"/>
</dbReference>
<dbReference type="PANTHER" id="PTHR46268:SF15">
    <property type="entry name" value="UNIVERSAL STRESS PROTEIN HP_0031"/>
    <property type="match status" value="1"/>
</dbReference>
<evidence type="ECO:0000256" key="1">
    <source>
        <dbReference type="ARBA" id="ARBA00008791"/>
    </source>
</evidence>
<reference evidence="3 4" key="1">
    <citation type="journal article" date="2014" name="Genome Announc.">
        <title>Draft Genome Sequences of Two Isolates of the Roseobacter Group, Sulfitobacter sp. Strains 3SOLIMAR09 and 1FIGIMAR09, from Harbors of Mallorca Island (Mediterranean Sea).</title>
        <authorList>
            <person name="Mas-Llado M."/>
            <person name="Pina-Villalonga J.M."/>
            <person name="Brunet-Galmes I."/>
            <person name="Nogales B."/>
            <person name="Bosch R."/>
        </authorList>
    </citation>
    <scope>NUCLEOTIDE SEQUENCE [LARGE SCALE GENOMIC DNA]</scope>
    <source>
        <strain evidence="3 4">1FIGIMAR09</strain>
    </source>
</reference>
<dbReference type="CDD" id="cd00293">
    <property type="entry name" value="USP-like"/>
    <property type="match status" value="1"/>
</dbReference>
<dbReference type="InterPro" id="IPR006016">
    <property type="entry name" value="UspA"/>
</dbReference>
<evidence type="ECO:0000259" key="2">
    <source>
        <dbReference type="Pfam" id="PF00582"/>
    </source>
</evidence>
<protein>
    <submittedName>
        <fullName evidence="3">Universal stress protein</fullName>
    </submittedName>
</protein>
<evidence type="ECO:0000313" key="3">
    <source>
        <dbReference type="EMBL" id="KAJ03140.1"/>
    </source>
</evidence>
<dbReference type="SUPFAM" id="SSF52402">
    <property type="entry name" value="Adenine nucleotide alpha hydrolases-like"/>
    <property type="match status" value="2"/>
</dbReference>
<comment type="similarity">
    <text evidence="1">Belongs to the universal stress protein A family.</text>
</comment>
<comment type="caution">
    <text evidence="3">The sequence shown here is derived from an EMBL/GenBank/DDBJ whole genome shotgun (WGS) entry which is preliminary data.</text>
</comment>
<dbReference type="Gene3D" id="3.40.50.12370">
    <property type="match status" value="1"/>
</dbReference>
<dbReference type="STRING" id="83219.PM02_09580"/>
<feature type="domain" description="UspA" evidence="2">
    <location>
        <begin position="156"/>
        <end position="277"/>
    </location>
</feature>
<dbReference type="EMBL" id="JEMU01000007">
    <property type="protein sequence ID" value="KAJ03140.1"/>
    <property type="molecule type" value="Genomic_DNA"/>
</dbReference>
<evidence type="ECO:0000313" key="4">
    <source>
        <dbReference type="Proteomes" id="UP000027337"/>
    </source>
</evidence>
<accession>A0A061SUX0</accession>
<dbReference type="Pfam" id="PF00582">
    <property type="entry name" value="Usp"/>
    <property type="match status" value="1"/>
</dbReference>
<dbReference type="InterPro" id="IPR006015">
    <property type="entry name" value="Universal_stress_UspA"/>
</dbReference>
<gene>
    <name evidence="3" type="ORF">PM02_09580</name>
</gene>
<dbReference type="eggNOG" id="COG0589">
    <property type="taxonomic scope" value="Bacteria"/>
</dbReference>
<dbReference type="RefSeq" id="WP_037907725.1">
    <property type="nucleotide sequence ID" value="NZ_JAFBPZ010000003.1"/>
</dbReference>
<dbReference type="AlphaFoldDB" id="A0A061SUX0"/>
<sequence>MSIQTVTTVLTDKETAVSQIEAAASFARTCDAHLQVLALGTGLDQPGVVQGALDAVPISASLEDGMLRAKELAEVAEQELAKEDIRWDVDEVSSLTSSRSNDITRHIRFSDLVIQQRSSDRVAAAHVAQTAETVLFDGDCPLLLLPERHEMSAPPKKVMVAWDESATALRAARLALPLLRRASSVYVAIVDPAKDSPDRSDPGGAFAQFLARHDVKCEVMVLSRTDDTVSQTIERRAQELGCELVVMGAYGHSRLRQALFGGTTRHMLESAVLPVFLAH</sequence>